<evidence type="ECO:0000256" key="5">
    <source>
        <dbReference type="SAM" id="Phobius"/>
    </source>
</evidence>
<dbReference type="PANTHER" id="PTHR31218">
    <property type="entry name" value="WAT1-RELATED PROTEIN"/>
    <property type="match status" value="1"/>
</dbReference>
<feature type="transmembrane region" description="Helical" evidence="5">
    <location>
        <begin position="63"/>
        <end position="82"/>
    </location>
</feature>
<reference evidence="6" key="2">
    <citation type="submission" date="2017-06" db="EMBL/GenBank/DDBJ databases">
        <title>The pomegranate genome and the genomics of punicalagin biosynthesis.</title>
        <authorList>
            <person name="Xu C."/>
        </authorList>
    </citation>
    <scope>NUCLEOTIDE SEQUENCE [LARGE SCALE GENOMIC DNA]</scope>
    <source>
        <tissue evidence="6">Fresh leaf</tissue>
    </source>
</reference>
<name>A0A218XU31_PUNGR</name>
<keyword evidence="4 5" id="KW-0472">Membrane</keyword>
<reference evidence="8" key="1">
    <citation type="journal article" date="2017" name="Plant J.">
        <title>The pomegranate (Punica granatum L.) genome and the genomics of punicalagin biosynthesis.</title>
        <authorList>
            <person name="Qin G."/>
            <person name="Xu C."/>
            <person name="Ming R."/>
            <person name="Tang H."/>
            <person name="Guyot R."/>
            <person name="Kramer E.M."/>
            <person name="Hu Y."/>
            <person name="Yi X."/>
            <person name="Qi Y."/>
            <person name="Xu X."/>
            <person name="Gao Z."/>
            <person name="Pan H."/>
            <person name="Jian J."/>
            <person name="Tian Y."/>
            <person name="Yue Z."/>
            <person name="Xu Y."/>
        </authorList>
    </citation>
    <scope>NUCLEOTIDE SEQUENCE [LARGE SCALE GENOMIC DNA]</scope>
    <source>
        <strain evidence="8">cv. Dabenzi</strain>
    </source>
</reference>
<comment type="caution">
    <text evidence="6">The sequence shown here is derived from an EMBL/GenBank/DDBJ whole genome shotgun (WGS) entry which is preliminary data.</text>
</comment>
<comment type="subcellular location">
    <subcellularLocation>
        <location evidence="1">Membrane</location>
        <topology evidence="1">Multi-pass membrane protein</topology>
    </subcellularLocation>
</comment>
<evidence type="ECO:0008006" key="10">
    <source>
        <dbReference type="Google" id="ProtNLM"/>
    </source>
</evidence>
<sequence>MRLQLMRTHKSKGVICSAIAFYVQGVVMNERGPVSVMAFSPLCMTITAALGAIVLAEKLCLGSAMGAVTIVFGLYIAVWGMSRDYKNSSAVSPDDEGVASMHDITDTNIKPIEDCCCKDSETVDKLMVGSDKGVPPQGNLMEDHSTH</sequence>
<dbReference type="AlphaFoldDB" id="A0A218XU31"/>
<keyword evidence="9" id="KW-1185">Reference proteome</keyword>
<keyword evidence="3 5" id="KW-1133">Transmembrane helix</keyword>
<evidence type="ECO:0000256" key="3">
    <source>
        <dbReference type="ARBA" id="ARBA00022989"/>
    </source>
</evidence>
<evidence type="ECO:0000256" key="4">
    <source>
        <dbReference type="ARBA" id="ARBA00023136"/>
    </source>
</evidence>
<dbReference type="EMBL" id="PGOL01003346">
    <property type="protein sequence ID" value="PKI41517.1"/>
    <property type="molecule type" value="Genomic_DNA"/>
</dbReference>
<dbReference type="Proteomes" id="UP000233551">
    <property type="component" value="Unassembled WGS sequence"/>
</dbReference>
<reference evidence="7 9" key="3">
    <citation type="submission" date="2017-11" db="EMBL/GenBank/DDBJ databases">
        <title>De-novo sequencing of pomegranate (Punica granatum L.) genome.</title>
        <authorList>
            <person name="Akparov Z."/>
            <person name="Amiraslanov A."/>
            <person name="Hajiyeva S."/>
            <person name="Abbasov M."/>
            <person name="Kaur K."/>
            <person name="Hamwieh A."/>
            <person name="Solovyev V."/>
            <person name="Salamov A."/>
            <person name="Braich B."/>
            <person name="Kosarev P."/>
            <person name="Mahmoud A."/>
            <person name="Hajiyev E."/>
            <person name="Babayeva S."/>
            <person name="Izzatullayeva V."/>
            <person name="Mammadov A."/>
            <person name="Mammadov A."/>
            <person name="Sharifova S."/>
            <person name="Ojaghi J."/>
            <person name="Eynullazada K."/>
            <person name="Bayramov B."/>
            <person name="Abdulazimova A."/>
            <person name="Shahmuradov I."/>
        </authorList>
    </citation>
    <scope>NUCLEOTIDE SEQUENCE [LARGE SCALE GENOMIC DNA]</scope>
    <source>
        <strain evidence="7">AG2017</strain>
        <strain evidence="9">cv. AG2017</strain>
        <tissue evidence="7">Leaf</tissue>
    </source>
</reference>
<feature type="transmembrane region" description="Helical" evidence="5">
    <location>
        <begin position="35"/>
        <end position="56"/>
    </location>
</feature>
<dbReference type="Proteomes" id="UP000197138">
    <property type="component" value="Unassembled WGS sequence"/>
</dbReference>
<dbReference type="GO" id="GO:0016020">
    <property type="term" value="C:membrane"/>
    <property type="evidence" value="ECO:0007669"/>
    <property type="project" value="InterPro"/>
</dbReference>
<keyword evidence="2 5" id="KW-0812">Transmembrane</keyword>
<evidence type="ECO:0000313" key="7">
    <source>
        <dbReference type="EMBL" id="PKI41517.1"/>
    </source>
</evidence>
<organism evidence="6 8">
    <name type="scientific">Punica granatum</name>
    <name type="common">Pomegranate</name>
    <dbReference type="NCBI Taxonomy" id="22663"/>
    <lineage>
        <taxon>Eukaryota</taxon>
        <taxon>Viridiplantae</taxon>
        <taxon>Streptophyta</taxon>
        <taxon>Embryophyta</taxon>
        <taxon>Tracheophyta</taxon>
        <taxon>Spermatophyta</taxon>
        <taxon>Magnoliopsida</taxon>
        <taxon>eudicotyledons</taxon>
        <taxon>Gunneridae</taxon>
        <taxon>Pentapetalae</taxon>
        <taxon>rosids</taxon>
        <taxon>malvids</taxon>
        <taxon>Myrtales</taxon>
        <taxon>Lythraceae</taxon>
        <taxon>Punica</taxon>
    </lineage>
</organism>
<protein>
    <recommendedName>
        <fullName evidence="10">WAT1-related protein</fullName>
    </recommendedName>
</protein>
<gene>
    <name evidence="6" type="ORF">CDL15_Pgr003752</name>
    <name evidence="7" type="ORF">CRG98_038028</name>
</gene>
<accession>A0A218XU31</accession>
<evidence type="ECO:0000256" key="2">
    <source>
        <dbReference type="ARBA" id="ARBA00022692"/>
    </source>
</evidence>
<evidence type="ECO:0000313" key="9">
    <source>
        <dbReference type="Proteomes" id="UP000233551"/>
    </source>
</evidence>
<evidence type="ECO:0000256" key="1">
    <source>
        <dbReference type="ARBA" id="ARBA00004141"/>
    </source>
</evidence>
<dbReference type="InterPro" id="IPR030184">
    <property type="entry name" value="WAT1-related"/>
</dbReference>
<dbReference type="InterPro" id="IPR037185">
    <property type="entry name" value="EmrE-like"/>
</dbReference>
<dbReference type="EMBL" id="MTKT01000797">
    <property type="protein sequence ID" value="OWM88340.1"/>
    <property type="molecule type" value="Genomic_DNA"/>
</dbReference>
<dbReference type="STRING" id="22663.A0A218XU31"/>
<dbReference type="SUPFAM" id="SSF103481">
    <property type="entry name" value="Multidrug resistance efflux transporter EmrE"/>
    <property type="match status" value="1"/>
</dbReference>
<evidence type="ECO:0000313" key="8">
    <source>
        <dbReference type="Proteomes" id="UP000197138"/>
    </source>
</evidence>
<evidence type="ECO:0000313" key="6">
    <source>
        <dbReference type="EMBL" id="OWM88340.1"/>
    </source>
</evidence>
<dbReference type="GO" id="GO:0022857">
    <property type="term" value="F:transmembrane transporter activity"/>
    <property type="evidence" value="ECO:0007669"/>
    <property type="project" value="InterPro"/>
</dbReference>
<proteinExistence type="predicted"/>